<dbReference type="Pfam" id="PF10263">
    <property type="entry name" value="SprT-like"/>
    <property type="match status" value="1"/>
</dbReference>
<feature type="compositionally biased region" description="Low complexity" evidence="1">
    <location>
        <begin position="439"/>
        <end position="448"/>
    </location>
</feature>
<proteinExistence type="predicted"/>
<evidence type="ECO:0000256" key="1">
    <source>
        <dbReference type="SAM" id="MobiDB-lite"/>
    </source>
</evidence>
<feature type="compositionally biased region" description="Polar residues" evidence="1">
    <location>
        <begin position="302"/>
        <end position="316"/>
    </location>
</feature>
<dbReference type="PANTHER" id="PTHR23099:SF0">
    <property type="entry name" value="GERM CELL NUCLEAR ACIDIC PROTEIN"/>
    <property type="match status" value="1"/>
</dbReference>
<evidence type="ECO:0000313" key="4">
    <source>
        <dbReference type="Proteomes" id="UP000522262"/>
    </source>
</evidence>
<dbReference type="PANTHER" id="PTHR23099">
    <property type="entry name" value="TRANSCRIPTIONAL REGULATOR"/>
    <property type="match status" value="1"/>
</dbReference>
<dbReference type="AlphaFoldDB" id="A0A8H5MWV9"/>
<feature type="compositionally biased region" description="Low complexity" evidence="1">
    <location>
        <begin position="281"/>
        <end position="290"/>
    </location>
</feature>
<feature type="domain" description="SprT-like" evidence="2">
    <location>
        <begin position="475"/>
        <end position="645"/>
    </location>
</feature>
<feature type="compositionally biased region" description="Polar residues" evidence="1">
    <location>
        <begin position="335"/>
        <end position="352"/>
    </location>
</feature>
<feature type="compositionally biased region" description="Polar residues" evidence="1">
    <location>
        <begin position="63"/>
        <end position="79"/>
    </location>
</feature>
<comment type="caution">
    <text evidence="3">The sequence shown here is derived from an EMBL/GenBank/DDBJ whole genome shotgun (WGS) entry which is preliminary data.</text>
</comment>
<feature type="compositionally biased region" description="Polar residues" evidence="1">
    <location>
        <begin position="92"/>
        <end position="102"/>
    </location>
</feature>
<dbReference type="InterPro" id="IPR036910">
    <property type="entry name" value="HMG_box_dom_sf"/>
</dbReference>
<protein>
    <submittedName>
        <fullName evidence="3">HMG box-containing protein</fullName>
    </submittedName>
</protein>
<dbReference type="EMBL" id="JAAOAM010000154">
    <property type="protein sequence ID" value="KAF5543220.1"/>
    <property type="molecule type" value="Genomic_DNA"/>
</dbReference>
<feature type="compositionally biased region" description="Acidic residues" evidence="1">
    <location>
        <begin position="171"/>
        <end position="180"/>
    </location>
</feature>
<dbReference type="CDD" id="cd00084">
    <property type="entry name" value="HMG-box_SF"/>
    <property type="match status" value="1"/>
</dbReference>
<accession>A0A8H5MWV9</accession>
<dbReference type="SUPFAM" id="SSF47095">
    <property type="entry name" value="HMG-box"/>
    <property type="match status" value="1"/>
</dbReference>
<evidence type="ECO:0000313" key="3">
    <source>
        <dbReference type="EMBL" id="KAF5543220.1"/>
    </source>
</evidence>
<gene>
    <name evidence="3" type="ORF">FMEXI_7138</name>
</gene>
<feature type="compositionally biased region" description="Basic and acidic residues" evidence="1">
    <location>
        <begin position="450"/>
        <end position="464"/>
    </location>
</feature>
<evidence type="ECO:0000259" key="2">
    <source>
        <dbReference type="SMART" id="SM00731"/>
    </source>
</evidence>
<feature type="compositionally biased region" description="Polar residues" evidence="1">
    <location>
        <begin position="212"/>
        <end position="221"/>
    </location>
</feature>
<dbReference type="Proteomes" id="UP000522262">
    <property type="component" value="Unassembled WGS sequence"/>
</dbReference>
<dbReference type="GO" id="GO:0005634">
    <property type="term" value="C:nucleus"/>
    <property type="evidence" value="ECO:0007669"/>
    <property type="project" value="TreeGrafter"/>
</dbReference>
<dbReference type="Pfam" id="PF17283">
    <property type="entry name" value="Zn_ribbon_SprT"/>
    <property type="match status" value="1"/>
</dbReference>
<dbReference type="InterPro" id="IPR006640">
    <property type="entry name" value="SprT-like_domain"/>
</dbReference>
<feature type="compositionally biased region" description="Basic and acidic residues" evidence="1">
    <location>
        <begin position="367"/>
        <end position="380"/>
    </location>
</feature>
<name>A0A8H5MWV9_9HYPO</name>
<feature type="region of interest" description="Disordered" evidence="1">
    <location>
        <begin position="367"/>
        <end position="416"/>
    </location>
</feature>
<feature type="compositionally biased region" description="Pro residues" evidence="1">
    <location>
        <begin position="385"/>
        <end position="397"/>
    </location>
</feature>
<feature type="compositionally biased region" description="Acidic residues" evidence="1">
    <location>
        <begin position="233"/>
        <end position="246"/>
    </location>
</feature>
<dbReference type="GO" id="GO:0006950">
    <property type="term" value="P:response to stress"/>
    <property type="evidence" value="ECO:0007669"/>
    <property type="project" value="UniProtKB-ARBA"/>
</dbReference>
<dbReference type="InterPro" id="IPR035240">
    <property type="entry name" value="SprT_Zn_ribbon"/>
</dbReference>
<keyword evidence="4" id="KW-1185">Reference proteome</keyword>
<feature type="region of interest" description="Disordered" evidence="1">
    <location>
        <begin position="35"/>
        <end position="352"/>
    </location>
</feature>
<organism evidence="3 4">
    <name type="scientific">Fusarium mexicanum</name>
    <dbReference type="NCBI Taxonomy" id="751941"/>
    <lineage>
        <taxon>Eukaryota</taxon>
        <taxon>Fungi</taxon>
        <taxon>Dikarya</taxon>
        <taxon>Ascomycota</taxon>
        <taxon>Pezizomycotina</taxon>
        <taxon>Sordariomycetes</taxon>
        <taxon>Hypocreomycetidae</taxon>
        <taxon>Hypocreales</taxon>
        <taxon>Nectriaceae</taxon>
        <taxon>Fusarium</taxon>
        <taxon>Fusarium fujikuroi species complex</taxon>
    </lineage>
</organism>
<feature type="region of interest" description="Disordered" evidence="1">
    <location>
        <begin position="430"/>
        <end position="464"/>
    </location>
</feature>
<reference evidence="3 4" key="1">
    <citation type="submission" date="2020-05" db="EMBL/GenBank/DDBJ databases">
        <title>Identification and distribution of gene clusters putatively required for synthesis of sphingolipid metabolism inhibitors in phylogenetically diverse species of the filamentous fungus Fusarium.</title>
        <authorList>
            <person name="Kim H.-S."/>
            <person name="Busman M."/>
            <person name="Brown D.W."/>
            <person name="Divon H."/>
            <person name="Uhlig S."/>
            <person name="Proctor R.H."/>
        </authorList>
    </citation>
    <scope>NUCLEOTIDE SEQUENCE [LARGE SCALE GENOMIC DNA]</scope>
    <source>
        <strain evidence="3 4">NRRL 53147</strain>
    </source>
</reference>
<sequence>MPLTAQETLPQPAYAVAYASHLRLNTPTMARLADIYPSSDDDLPDLKTLLRKPSTRAPKTATPAPSVSKPTIPKTTSNVETRRVRRLGEPSQAATNPLFQKWNSEEQKSTRGGRRNKSSAASYEKKPSRQTTPVDKLSLYSESECGSETEKDMPQSRQQPRRRRNQRVVQDSDDESDENYESEKETVLTRVRRLQKTNTNTVATPTLEIQEPTPSIHSGTKSKALILAREIDSDAESEVSQEDEKAEEPSIYQTADEHSDSVSESDWLTESPEPPTRREASSSSRPPSKSVGTRERVPSIKNAPTLQPNRSTNISNEKTHEIVKNPSSKEVVGSRKTSQSGNRLVSGTATTSDLADTLSKLRLHLEDFSDDESRVSKIDEFTTPPSTPPKGPKPKGPASPSKKIQIPKTPHRPSMDAFWSQDFVNDWNDQHSPRKLILPPVTKSPSKASPKKEPRKETKKSFESRKHALAENFLAELDREITKGRIAELAESTGGVKLVWTKTLNTTAGRASWRCETIRTTRKTEDGQPIKIFKHHASIELAEKVIDDENRLLNVMAHEFCHLANFMISGITTNPHGREFKAWAAKCSAKFADRGIEVTTKHSYEIDFKYVWECEECGVEYKRHSKSIDTQRSKCGKCKGNLKQTKPVPRGAAAGKAPSRYQVFVKEQMGVVRGENPGSPQKVVMKLIAEKWAKQEGGKTGSKVASKLGVESVVDKMVDLTIEAEASLHD</sequence>
<dbReference type="SMART" id="SM00731">
    <property type="entry name" value="SprT"/>
    <property type="match status" value="1"/>
</dbReference>